<evidence type="ECO:0000256" key="3">
    <source>
        <dbReference type="ARBA" id="ARBA00023012"/>
    </source>
</evidence>
<dbReference type="InterPro" id="IPR050482">
    <property type="entry name" value="Sensor_HK_TwoCompSys"/>
</dbReference>
<dbReference type="GO" id="GO:0046983">
    <property type="term" value="F:protein dimerization activity"/>
    <property type="evidence" value="ECO:0007669"/>
    <property type="project" value="InterPro"/>
</dbReference>
<dbReference type="Proteomes" id="UP000199690">
    <property type="component" value="Unassembled WGS sequence"/>
</dbReference>
<dbReference type="CDD" id="cd16917">
    <property type="entry name" value="HATPase_UhpB-NarQ-NarX-like"/>
    <property type="match status" value="1"/>
</dbReference>
<sequence>MRERRAAEAITAYLGRGGRVLDPVALAGVVGSALGASGCALVIGGQRFQWGAGDSWVEQDISYGGSVCGVLAVAPESVGAVASVAAVLGAPVAMIRLARETDHARRVGDSAARSLVDDRWRAAAEMEAERRGLERDLHDGAQHQLVALRMSLALAEHALSTGNGQEHVAKLMGQLDDAERVLVETAAGILPDVLAAEGLAAALRTELARHGVVSLDLGGLRRRYPTPVESAVYYVVLEAVNNARKHAPGARVTVTAWDSYEGLAFAVSDDGPGFAANDGLPNLTARAASVGGVVEVRSAPGAGTTVSGVVPV</sequence>
<dbReference type="InterPro" id="IPR011712">
    <property type="entry name" value="Sig_transdc_His_kin_sub3_dim/P"/>
</dbReference>
<evidence type="ECO:0000259" key="4">
    <source>
        <dbReference type="Pfam" id="PF02518"/>
    </source>
</evidence>
<keyword evidence="3" id="KW-0902">Two-component regulatory system</keyword>
<dbReference type="PANTHER" id="PTHR24421">
    <property type="entry name" value="NITRATE/NITRITE SENSOR PROTEIN NARX-RELATED"/>
    <property type="match status" value="1"/>
</dbReference>
<dbReference type="RefSeq" id="WP_093348728.1">
    <property type="nucleotide sequence ID" value="NZ_FNVB01000005.1"/>
</dbReference>
<evidence type="ECO:0000313" key="7">
    <source>
        <dbReference type="EMBL" id="SFC96090.1"/>
    </source>
</evidence>
<evidence type="ECO:0000259" key="5">
    <source>
        <dbReference type="Pfam" id="PF07730"/>
    </source>
</evidence>
<feature type="domain" description="Signal transduction histidine kinase subgroup 3 dimerisation and phosphoacceptor" evidence="5">
    <location>
        <begin position="129"/>
        <end position="178"/>
    </location>
</feature>
<evidence type="ECO:0000313" key="6">
    <source>
        <dbReference type="EMBL" id="SEG75328.1"/>
    </source>
</evidence>
<keyword evidence="2 6" id="KW-0418">Kinase</keyword>
<keyword evidence="1" id="KW-0808">Transferase</keyword>
<dbReference type="SMR" id="A0A1H6CR41"/>
<gene>
    <name evidence="6" type="ORF">SAMN02982929_03436</name>
    <name evidence="7" type="ORF">SAMN05216506_10229</name>
</gene>
<evidence type="ECO:0000313" key="9">
    <source>
        <dbReference type="Proteomes" id="UP000236729"/>
    </source>
</evidence>
<accession>A0A1I1NQU9</accession>
<dbReference type="InterPro" id="IPR003594">
    <property type="entry name" value="HATPase_dom"/>
</dbReference>
<evidence type="ECO:0000256" key="2">
    <source>
        <dbReference type="ARBA" id="ARBA00022777"/>
    </source>
</evidence>
<dbReference type="Proteomes" id="UP000236729">
    <property type="component" value="Unassembled WGS sequence"/>
</dbReference>
<name>A0A1H6CR41_9PSEU</name>
<feature type="domain" description="Histidine kinase/HSP90-like ATPase" evidence="4">
    <location>
        <begin position="229"/>
        <end position="308"/>
    </location>
</feature>
<reference evidence="8 9" key="2">
    <citation type="submission" date="2016-10" db="EMBL/GenBank/DDBJ databases">
        <authorList>
            <person name="Varghese N."/>
            <person name="Submissions S."/>
        </authorList>
    </citation>
    <scope>NUCLEOTIDE SEQUENCE [LARGE SCALE GENOMIC DNA]</scope>
    <source>
        <strain evidence="9">ATCC 20501</strain>
        <strain evidence="7 8">CGMCC 4.3529</strain>
    </source>
</reference>
<keyword evidence="8" id="KW-1185">Reference proteome</keyword>
<dbReference type="Pfam" id="PF02518">
    <property type="entry name" value="HATPase_c"/>
    <property type="match status" value="1"/>
</dbReference>
<accession>A0A1H6CR41</accession>
<dbReference type="Gene3D" id="3.30.565.10">
    <property type="entry name" value="Histidine kinase-like ATPase, C-terminal domain"/>
    <property type="match status" value="1"/>
</dbReference>
<evidence type="ECO:0000256" key="1">
    <source>
        <dbReference type="ARBA" id="ARBA00022679"/>
    </source>
</evidence>
<dbReference type="Gene3D" id="1.20.5.1930">
    <property type="match status" value="1"/>
</dbReference>
<evidence type="ECO:0000313" key="8">
    <source>
        <dbReference type="Proteomes" id="UP000199690"/>
    </source>
</evidence>
<dbReference type="AlphaFoldDB" id="A0A1H6CR41"/>
<organism evidence="6 9">
    <name type="scientific">Saccharopolyspora kobensis</name>
    <dbReference type="NCBI Taxonomy" id="146035"/>
    <lineage>
        <taxon>Bacteria</taxon>
        <taxon>Bacillati</taxon>
        <taxon>Actinomycetota</taxon>
        <taxon>Actinomycetes</taxon>
        <taxon>Pseudonocardiales</taxon>
        <taxon>Pseudonocardiaceae</taxon>
        <taxon>Saccharopolyspora</taxon>
    </lineage>
</organism>
<dbReference type="InterPro" id="IPR036890">
    <property type="entry name" value="HATPase_C_sf"/>
</dbReference>
<dbReference type="EMBL" id="FOME01000002">
    <property type="protein sequence ID" value="SFC96090.1"/>
    <property type="molecule type" value="Genomic_DNA"/>
</dbReference>
<protein>
    <submittedName>
        <fullName evidence="6 7">Histidine kinase</fullName>
    </submittedName>
</protein>
<dbReference type="GO" id="GO:0016020">
    <property type="term" value="C:membrane"/>
    <property type="evidence" value="ECO:0007669"/>
    <property type="project" value="InterPro"/>
</dbReference>
<reference evidence="6" key="1">
    <citation type="submission" date="2016-10" db="EMBL/GenBank/DDBJ databases">
        <authorList>
            <person name="de Groot N.N."/>
        </authorList>
    </citation>
    <scope>NUCLEOTIDE SEQUENCE [LARGE SCALE GENOMIC DNA]</scope>
    <source>
        <strain evidence="6">ATCC 20501</strain>
    </source>
</reference>
<dbReference type="Pfam" id="PF07730">
    <property type="entry name" value="HisKA_3"/>
    <property type="match status" value="1"/>
</dbReference>
<dbReference type="GO" id="GO:0000155">
    <property type="term" value="F:phosphorelay sensor kinase activity"/>
    <property type="evidence" value="ECO:0007669"/>
    <property type="project" value="InterPro"/>
</dbReference>
<proteinExistence type="predicted"/>
<dbReference type="EMBL" id="FNVB01000005">
    <property type="protein sequence ID" value="SEG75328.1"/>
    <property type="molecule type" value="Genomic_DNA"/>
</dbReference>
<dbReference type="SUPFAM" id="SSF55874">
    <property type="entry name" value="ATPase domain of HSP90 chaperone/DNA topoisomerase II/histidine kinase"/>
    <property type="match status" value="1"/>
</dbReference>